<gene>
    <name evidence="3" type="ORF">D3874_25035</name>
</gene>
<evidence type="ECO:0000259" key="2">
    <source>
        <dbReference type="Pfam" id="PF13478"/>
    </source>
</evidence>
<dbReference type="Pfam" id="PF02625">
    <property type="entry name" value="XdhC_CoxI"/>
    <property type="match status" value="1"/>
</dbReference>
<dbReference type="PANTHER" id="PTHR30388">
    <property type="entry name" value="ALDEHYDE OXIDOREDUCTASE MOLYBDENUM COFACTOR ASSEMBLY PROTEIN"/>
    <property type="match status" value="1"/>
</dbReference>
<dbReference type="Proteomes" id="UP000284605">
    <property type="component" value="Unassembled WGS sequence"/>
</dbReference>
<evidence type="ECO:0000313" key="3">
    <source>
        <dbReference type="EMBL" id="RJF89827.1"/>
    </source>
</evidence>
<dbReference type="EMBL" id="QYUK01000011">
    <property type="protein sequence ID" value="RJF89827.1"/>
    <property type="molecule type" value="Genomic_DNA"/>
</dbReference>
<sequence length="325" mass="34121">MITDRDDILGHAVRWAEKDGIAALATVIETWGSAPRPAGSLLAASRAGTFVGSVSGGCVERAVIEAAHEAMDDERHRVLSFGVANADAWAAGLACGGRIRVLVEPVQPGAALAQLLGAVAHKRAVVRETDLDTGLQTLRFPEGDAAAATVLNRDQAGLSEDGRIFRNPFNPPLRLVLVGAVHLAEPLTHMAALAGYAVTIIDPRRAFARAERFAGAALEIGWPAEILPDLALDSRTALITLTHDPKIDDDALIAALPMPLFYLGALGSVRTQAARRQRLALSGFEEAALARIRGPVGLNIGARSPAQIAISILAEMTAVQCGRVA</sequence>
<reference evidence="3 4" key="1">
    <citation type="submission" date="2018-09" db="EMBL/GenBank/DDBJ databases">
        <authorList>
            <person name="Zhu H."/>
        </authorList>
    </citation>
    <scope>NUCLEOTIDE SEQUENCE [LARGE SCALE GENOMIC DNA]</scope>
    <source>
        <strain evidence="3 4">K1W22B-8</strain>
    </source>
</reference>
<dbReference type="InterPro" id="IPR027051">
    <property type="entry name" value="XdhC_Rossmann_dom"/>
</dbReference>
<dbReference type="AlphaFoldDB" id="A0A418WIF4"/>
<dbReference type="InterPro" id="IPR003777">
    <property type="entry name" value="XdhC_CoxI"/>
</dbReference>
<evidence type="ECO:0000259" key="1">
    <source>
        <dbReference type="Pfam" id="PF02625"/>
    </source>
</evidence>
<dbReference type="PANTHER" id="PTHR30388:SF4">
    <property type="entry name" value="MOLYBDENUM COFACTOR INSERTION CHAPERONE PAOD"/>
    <property type="match status" value="1"/>
</dbReference>
<keyword evidence="4" id="KW-1185">Reference proteome</keyword>
<feature type="domain" description="XdhC- CoxI" evidence="1">
    <location>
        <begin position="15"/>
        <end position="82"/>
    </location>
</feature>
<dbReference type="OrthoDB" id="9815497at2"/>
<dbReference type="Pfam" id="PF13478">
    <property type="entry name" value="XdhC_C"/>
    <property type="match status" value="1"/>
</dbReference>
<dbReference type="InterPro" id="IPR052698">
    <property type="entry name" value="MoCofactor_Util/Proc"/>
</dbReference>
<evidence type="ECO:0000313" key="4">
    <source>
        <dbReference type="Proteomes" id="UP000284605"/>
    </source>
</evidence>
<comment type="caution">
    <text evidence="3">The sequence shown here is derived from an EMBL/GenBank/DDBJ whole genome shotgun (WGS) entry which is preliminary data.</text>
</comment>
<dbReference type="RefSeq" id="WP_119782078.1">
    <property type="nucleotide sequence ID" value="NZ_QYUK01000011.1"/>
</dbReference>
<organism evidence="3 4">
    <name type="scientific">Oleomonas cavernae</name>
    <dbReference type="NCBI Taxonomy" id="2320859"/>
    <lineage>
        <taxon>Bacteria</taxon>
        <taxon>Pseudomonadati</taxon>
        <taxon>Pseudomonadota</taxon>
        <taxon>Alphaproteobacteria</taxon>
        <taxon>Acetobacterales</taxon>
        <taxon>Acetobacteraceae</taxon>
        <taxon>Oleomonas</taxon>
    </lineage>
</organism>
<name>A0A418WIF4_9PROT</name>
<accession>A0A418WIF4</accession>
<proteinExistence type="predicted"/>
<feature type="domain" description="XdhC Rossmann" evidence="2">
    <location>
        <begin position="175"/>
        <end position="316"/>
    </location>
</feature>
<dbReference type="Gene3D" id="3.40.50.720">
    <property type="entry name" value="NAD(P)-binding Rossmann-like Domain"/>
    <property type="match status" value="1"/>
</dbReference>
<protein>
    <submittedName>
        <fullName evidence="3">XdhC/CoxI family protein</fullName>
    </submittedName>
</protein>